<dbReference type="STRING" id="1742358.GCA_001439605_04902"/>
<dbReference type="InterPro" id="IPR050399">
    <property type="entry name" value="HPr"/>
</dbReference>
<comment type="caution">
    <text evidence="8">The sequence shown here is derived from an EMBL/GenBank/DDBJ whole genome shotgun (WGS) entry which is preliminary data.</text>
</comment>
<dbReference type="InterPro" id="IPR035895">
    <property type="entry name" value="HPr-like_sf"/>
</dbReference>
<dbReference type="PANTHER" id="PTHR33705">
    <property type="entry name" value="PHOSPHOCARRIER PROTEIN HPR"/>
    <property type="match status" value="1"/>
</dbReference>
<evidence type="ECO:0000256" key="1">
    <source>
        <dbReference type="ARBA" id="ARBA00003681"/>
    </source>
</evidence>
<dbReference type="OrthoDB" id="9809047at2"/>
<dbReference type="PANTHER" id="PTHR33705:SF2">
    <property type="entry name" value="PHOSPHOCARRIER PROTEIN NPR"/>
    <property type="match status" value="1"/>
</dbReference>
<dbReference type="InterPro" id="IPR000032">
    <property type="entry name" value="HPr-like"/>
</dbReference>
<dbReference type="PROSITE" id="PS51350">
    <property type="entry name" value="PTS_HPR_DOM"/>
    <property type="match status" value="1"/>
</dbReference>
<accession>A0A4R1AXR7</accession>
<dbReference type="GO" id="GO:0009401">
    <property type="term" value="P:phosphoenolpyruvate-dependent sugar phosphotransferase system"/>
    <property type="evidence" value="ECO:0007669"/>
    <property type="project" value="UniProtKB-KW"/>
</dbReference>
<name>A0A4R1AXR7_9BACI</name>
<dbReference type="Proteomes" id="UP000293846">
    <property type="component" value="Unassembled WGS sequence"/>
</dbReference>
<evidence type="ECO:0000256" key="2">
    <source>
        <dbReference type="ARBA" id="ARBA00004496"/>
    </source>
</evidence>
<reference evidence="8 9" key="1">
    <citation type="submission" date="2019-03" db="EMBL/GenBank/DDBJ databases">
        <authorList>
            <person name="Jensen L."/>
            <person name="Storgaard J."/>
            <person name="Sulaj E."/>
            <person name="Schramm A."/>
            <person name="Marshall I.P.G."/>
        </authorList>
    </citation>
    <scope>NUCLEOTIDE SEQUENCE [LARGE SCALE GENOMIC DNA]</scope>
    <source>
        <strain evidence="8 9">2017H2G3</strain>
    </source>
</reference>
<dbReference type="InterPro" id="IPR001020">
    <property type="entry name" value="PTS_HPr_His_P_site"/>
</dbReference>
<dbReference type="PROSITE" id="PS00369">
    <property type="entry name" value="PTS_HPR_HIS"/>
    <property type="match status" value="1"/>
</dbReference>
<dbReference type="Pfam" id="PF00381">
    <property type="entry name" value="PTS-HPr"/>
    <property type="match status" value="1"/>
</dbReference>
<protein>
    <recommendedName>
        <fullName evidence="3">Phosphocarrier protein HPr</fullName>
    </recommendedName>
</protein>
<proteinExistence type="predicted"/>
<gene>
    <name evidence="8" type="ORF">E0Y62_04130</name>
</gene>
<comment type="subcellular location">
    <subcellularLocation>
        <location evidence="2">Cytoplasm</location>
    </subcellularLocation>
</comment>
<dbReference type="SUPFAM" id="SSF55594">
    <property type="entry name" value="HPr-like"/>
    <property type="match status" value="1"/>
</dbReference>
<keyword evidence="9" id="KW-1185">Reference proteome</keyword>
<comment type="function">
    <text evidence="1">General (non sugar-specific) component of the phosphoenolpyruvate-dependent sugar phosphotransferase system (sugar PTS). This major carbohydrate active-transport system catalyzes the phosphorylation of incoming sugar substrates concomitantly with their translocation across the cell membrane. The phosphoryl group from phosphoenolpyruvate (PEP) is transferred to the phosphoryl carrier protein HPr by enzyme I. Phospho-HPr then transfers it to the PTS EIIA domain.</text>
</comment>
<keyword evidence="5" id="KW-0813">Transport</keyword>
<evidence type="ECO:0000256" key="5">
    <source>
        <dbReference type="ARBA" id="ARBA00022597"/>
    </source>
</evidence>
<organism evidence="8 9">
    <name type="scientific">Cytobacillus praedii</name>
    <dbReference type="NCBI Taxonomy" id="1742358"/>
    <lineage>
        <taxon>Bacteria</taxon>
        <taxon>Bacillati</taxon>
        <taxon>Bacillota</taxon>
        <taxon>Bacilli</taxon>
        <taxon>Bacillales</taxon>
        <taxon>Bacillaceae</taxon>
        <taxon>Cytobacillus</taxon>
    </lineage>
</organism>
<evidence type="ECO:0000256" key="6">
    <source>
        <dbReference type="ARBA" id="ARBA00022683"/>
    </source>
</evidence>
<dbReference type="AlphaFoldDB" id="A0A4R1AXR7"/>
<dbReference type="EMBL" id="SJTH01000004">
    <property type="protein sequence ID" value="TCJ05347.1"/>
    <property type="molecule type" value="Genomic_DNA"/>
</dbReference>
<keyword evidence="6" id="KW-0598">Phosphotransferase system</keyword>
<evidence type="ECO:0000256" key="4">
    <source>
        <dbReference type="ARBA" id="ARBA00022490"/>
    </source>
</evidence>
<evidence type="ECO:0000313" key="8">
    <source>
        <dbReference type="EMBL" id="TCJ05347.1"/>
    </source>
</evidence>
<evidence type="ECO:0000259" key="7">
    <source>
        <dbReference type="PROSITE" id="PS51350"/>
    </source>
</evidence>
<sequence>MVEKDYRVIDSAGIHARPASLLVQVANQYNCDLDIMFNNRKANLKSIIGVMSLSIPLNSVIKISATGSDEKEAINALSDVILQQELGV</sequence>
<dbReference type="PRINTS" id="PR00107">
    <property type="entry name" value="PHOSPHOCPHPR"/>
</dbReference>
<feature type="domain" description="HPr" evidence="7">
    <location>
        <begin position="1"/>
        <end position="88"/>
    </location>
</feature>
<dbReference type="RefSeq" id="WP_057764104.1">
    <property type="nucleotide sequence ID" value="NZ_CP183326.1"/>
</dbReference>
<evidence type="ECO:0000313" key="9">
    <source>
        <dbReference type="Proteomes" id="UP000293846"/>
    </source>
</evidence>
<dbReference type="Gene3D" id="3.30.1340.10">
    <property type="entry name" value="HPr-like"/>
    <property type="match status" value="1"/>
</dbReference>
<keyword evidence="4" id="KW-0963">Cytoplasm</keyword>
<keyword evidence="5" id="KW-0762">Sugar transport</keyword>
<dbReference type="CDD" id="cd00367">
    <property type="entry name" value="PTS-HPr_like"/>
    <property type="match status" value="1"/>
</dbReference>
<dbReference type="GO" id="GO:0005737">
    <property type="term" value="C:cytoplasm"/>
    <property type="evidence" value="ECO:0007669"/>
    <property type="project" value="UniProtKB-SubCell"/>
</dbReference>
<evidence type="ECO:0000256" key="3">
    <source>
        <dbReference type="ARBA" id="ARBA00020422"/>
    </source>
</evidence>
<dbReference type="NCBIfam" id="TIGR01003">
    <property type="entry name" value="PTS_HPr_family"/>
    <property type="match status" value="1"/>
</dbReference>